<evidence type="ECO:0000256" key="3">
    <source>
        <dbReference type="ARBA" id="ARBA00022525"/>
    </source>
</evidence>
<dbReference type="SMART" id="SM00204">
    <property type="entry name" value="TGFB"/>
    <property type="match status" value="1"/>
</dbReference>
<dbReference type="PANTHER" id="PTHR11848">
    <property type="entry name" value="TGF-BETA FAMILY"/>
    <property type="match status" value="1"/>
</dbReference>
<dbReference type="Pfam" id="PF00019">
    <property type="entry name" value="TGF_beta"/>
    <property type="match status" value="1"/>
</dbReference>
<dbReference type="GO" id="GO:0008083">
    <property type="term" value="F:growth factor activity"/>
    <property type="evidence" value="ECO:0007669"/>
    <property type="project" value="UniProtKB-KW"/>
</dbReference>
<reference evidence="11" key="2">
    <citation type="submission" date="2025-08" db="UniProtKB">
        <authorList>
            <consortium name="Ensembl"/>
        </authorList>
    </citation>
    <scope>IDENTIFICATION</scope>
    <source>
        <strain evidence="11">Glennie</strain>
    </source>
</reference>
<evidence type="ECO:0000313" key="11">
    <source>
        <dbReference type="Ensembl" id="ENSOANP00000044743.1"/>
    </source>
</evidence>
<dbReference type="CTD" id="9210"/>
<keyword evidence="3" id="KW-0964">Secreted</keyword>
<evidence type="ECO:0000256" key="8">
    <source>
        <dbReference type="RuleBase" id="RU000354"/>
    </source>
</evidence>
<reference evidence="11" key="3">
    <citation type="submission" date="2025-09" db="UniProtKB">
        <authorList>
            <consortium name="Ensembl"/>
        </authorList>
    </citation>
    <scope>IDENTIFICATION</scope>
    <source>
        <strain evidence="11">Glennie</strain>
    </source>
</reference>
<dbReference type="InterPro" id="IPR029034">
    <property type="entry name" value="Cystine-knot_cytokine"/>
</dbReference>
<dbReference type="PROSITE" id="PS51362">
    <property type="entry name" value="TGF_BETA_2"/>
    <property type="match status" value="1"/>
</dbReference>
<keyword evidence="4 9" id="KW-0732">Signal</keyword>
<dbReference type="Proteomes" id="UP000002279">
    <property type="component" value="Chromosome 6"/>
</dbReference>
<keyword evidence="6" id="KW-1015">Disulfide bond</keyword>
<dbReference type="GO" id="GO:0005615">
    <property type="term" value="C:extracellular space"/>
    <property type="evidence" value="ECO:0000318"/>
    <property type="project" value="GO_Central"/>
</dbReference>
<evidence type="ECO:0000256" key="9">
    <source>
        <dbReference type="SAM" id="SignalP"/>
    </source>
</evidence>
<protein>
    <submittedName>
        <fullName evidence="11">Bone morphotic protein 15</fullName>
    </submittedName>
</protein>
<dbReference type="AlphaFoldDB" id="A0A6I8NWA0"/>
<feature type="domain" description="TGF-beta family profile" evidence="10">
    <location>
        <begin position="240"/>
        <end position="359"/>
    </location>
</feature>
<comment type="subcellular location">
    <subcellularLocation>
        <location evidence="1">Secreted</location>
    </subcellularLocation>
</comment>
<gene>
    <name evidence="11" type="primary">BMP15</name>
</gene>
<dbReference type="OrthoDB" id="6427922at2759"/>
<evidence type="ECO:0000256" key="2">
    <source>
        <dbReference type="ARBA" id="ARBA00006656"/>
    </source>
</evidence>
<evidence type="ECO:0000313" key="12">
    <source>
        <dbReference type="Proteomes" id="UP000002279"/>
    </source>
</evidence>
<dbReference type="GeneID" id="100079709"/>
<keyword evidence="12" id="KW-1185">Reference proteome</keyword>
<feature type="chain" id="PRO_5026095358" evidence="9">
    <location>
        <begin position="18"/>
        <end position="359"/>
    </location>
</feature>
<dbReference type="SUPFAM" id="SSF57501">
    <property type="entry name" value="Cystine-knot cytokines"/>
    <property type="match status" value="1"/>
</dbReference>
<dbReference type="Gene3D" id="2.10.90.10">
    <property type="entry name" value="Cystine-knot cytokines"/>
    <property type="match status" value="1"/>
</dbReference>
<keyword evidence="7" id="KW-0325">Glycoprotein</keyword>
<dbReference type="OMA" id="VYRHQLH"/>
<reference evidence="11 12" key="1">
    <citation type="journal article" date="2008" name="Nature">
        <title>Genome analysis of the platypus reveals unique signatures of evolution.</title>
        <authorList>
            <person name="Warren W.C."/>
            <person name="Hillier L.W."/>
            <person name="Marshall Graves J.A."/>
            <person name="Birney E."/>
            <person name="Ponting C.P."/>
            <person name="Grutzner F."/>
            <person name="Belov K."/>
            <person name="Miller W."/>
            <person name="Clarke L."/>
            <person name="Chinwalla A.T."/>
            <person name="Yang S.P."/>
            <person name="Heger A."/>
            <person name="Locke D.P."/>
            <person name="Miethke P."/>
            <person name="Waters P.D."/>
            <person name="Veyrunes F."/>
            <person name="Fulton L."/>
            <person name="Fulton B."/>
            <person name="Graves T."/>
            <person name="Wallis J."/>
            <person name="Puente X.S."/>
            <person name="Lopez-Otin C."/>
            <person name="Ordonez G.R."/>
            <person name="Eichler E.E."/>
            <person name="Chen L."/>
            <person name="Cheng Z."/>
            <person name="Deakin J.E."/>
            <person name="Alsop A."/>
            <person name="Thompson K."/>
            <person name="Kirby P."/>
            <person name="Papenfuss A.T."/>
            <person name="Wakefield M.J."/>
            <person name="Olender T."/>
            <person name="Lancet D."/>
            <person name="Huttley G.A."/>
            <person name="Smit A.F."/>
            <person name="Pask A."/>
            <person name="Temple-Smith P."/>
            <person name="Batzer M.A."/>
            <person name="Walker J.A."/>
            <person name="Konkel M.K."/>
            <person name="Harris R.S."/>
            <person name="Whittington C.M."/>
            <person name="Wong E.S."/>
            <person name="Gemmell N.J."/>
            <person name="Buschiazzo E."/>
            <person name="Vargas Jentzsch I.M."/>
            <person name="Merkel A."/>
            <person name="Schmitz J."/>
            <person name="Zemann A."/>
            <person name="Churakov G."/>
            <person name="Kriegs J.O."/>
            <person name="Brosius J."/>
            <person name="Murchison E.P."/>
            <person name="Sachidanandam R."/>
            <person name="Smith C."/>
            <person name="Hannon G.J."/>
            <person name="Tsend-Ayush E."/>
            <person name="McMillan D."/>
            <person name="Attenborough R."/>
            <person name="Rens W."/>
            <person name="Ferguson-Smith M."/>
            <person name="Lefevre C.M."/>
            <person name="Sharp J.A."/>
            <person name="Nicholas K.R."/>
            <person name="Ray D.A."/>
            <person name="Kube M."/>
            <person name="Reinhardt R."/>
            <person name="Pringle T.H."/>
            <person name="Taylor J."/>
            <person name="Jones R.C."/>
            <person name="Nixon B."/>
            <person name="Dacheux J.L."/>
            <person name="Niwa H."/>
            <person name="Sekita Y."/>
            <person name="Huang X."/>
            <person name="Stark A."/>
            <person name="Kheradpour P."/>
            <person name="Kellis M."/>
            <person name="Flicek P."/>
            <person name="Chen Y."/>
            <person name="Webber C."/>
            <person name="Hardison R."/>
            <person name="Nelson J."/>
            <person name="Hallsworth-Pepin K."/>
            <person name="Delehaunty K."/>
            <person name="Markovic C."/>
            <person name="Minx P."/>
            <person name="Feng Y."/>
            <person name="Kremitzki C."/>
            <person name="Mitreva M."/>
            <person name="Glasscock J."/>
            <person name="Wylie T."/>
            <person name="Wohldmann P."/>
            <person name="Thiru P."/>
            <person name="Nhan M.N."/>
            <person name="Pohl C.S."/>
            <person name="Smith S.M."/>
            <person name="Hou S."/>
            <person name="Nefedov M."/>
            <person name="de Jong P.J."/>
            <person name="Renfree M.B."/>
            <person name="Mardis E.R."/>
            <person name="Wilson R.K."/>
        </authorList>
    </citation>
    <scope>NUCLEOTIDE SEQUENCE [LARGE SCALE GENOMIC DNA]</scope>
    <source>
        <strain evidence="11 12">Glennie</strain>
    </source>
</reference>
<proteinExistence type="inferred from homology"/>
<evidence type="ECO:0000256" key="4">
    <source>
        <dbReference type="ARBA" id="ARBA00022729"/>
    </source>
</evidence>
<dbReference type="InterPro" id="IPR017948">
    <property type="entry name" value="TGFb_CS"/>
</dbReference>
<dbReference type="PROSITE" id="PS00250">
    <property type="entry name" value="TGF_BETA_1"/>
    <property type="match status" value="1"/>
</dbReference>
<dbReference type="GO" id="GO:0005125">
    <property type="term" value="F:cytokine activity"/>
    <property type="evidence" value="ECO:0000318"/>
    <property type="project" value="GO_Central"/>
</dbReference>
<dbReference type="PANTHER" id="PTHR11848:SF22">
    <property type="entry name" value="BONE MORPHOGENETIC PROTEIN 15"/>
    <property type="match status" value="1"/>
</dbReference>
<dbReference type="InParanoid" id="A0A6I8NWA0"/>
<evidence type="ECO:0000256" key="5">
    <source>
        <dbReference type="ARBA" id="ARBA00023030"/>
    </source>
</evidence>
<accession>A0A6I8NWA0</accession>
<evidence type="ECO:0000259" key="10">
    <source>
        <dbReference type="PROSITE" id="PS51362"/>
    </source>
</evidence>
<dbReference type="InterPro" id="IPR001839">
    <property type="entry name" value="TGF-b_C"/>
</dbReference>
<sequence>MALLRFLFLALLPWELAFRGAGMNPQSLAAASELSFLQELLGKTPKSTFTGQPLQYMLDLYYRSANQEGLPWENRTLGATSVRLVPASASTGISTRGTWFVQSLEYPMSVVQERQILVRAAVVYPSVLRKSDTQFLCQMKSRIRKNEPHVREPEFEEASSQLYRPTAWQETDFTAYIRQRLQKAHGQFSVWLHWKCRQQRARSSSRAPWRGTAASEAPFLLLYFNDTHQGYQEVGPPLHRRVRQAGKAPGSSLELKFCSLRPLLVTSKSLGWTNWVIAPNKFNPNYCQGLCPRILHIGLNSPNHAIVQNLVNERVNRTVPRPCCVPYQYRPISFLLKEDNGTVLYKEFRDMVAQSCTCR</sequence>
<organism evidence="11 12">
    <name type="scientific">Ornithorhynchus anatinus</name>
    <name type="common">Duckbill platypus</name>
    <dbReference type="NCBI Taxonomy" id="9258"/>
    <lineage>
        <taxon>Eukaryota</taxon>
        <taxon>Metazoa</taxon>
        <taxon>Chordata</taxon>
        <taxon>Craniata</taxon>
        <taxon>Vertebrata</taxon>
        <taxon>Euteleostomi</taxon>
        <taxon>Mammalia</taxon>
        <taxon>Monotremata</taxon>
        <taxon>Ornithorhynchidae</taxon>
        <taxon>Ornithorhynchus</taxon>
    </lineage>
</organism>
<evidence type="ECO:0000256" key="6">
    <source>
        <dbReference type="ARBA" id="ARBA00023157"/>
    </source>
</evidence>
<feature type="signal peptide" evidence="9">
    <location>
        <begin position="1"/>
        <end position="17"/>
    </location>
</feature>
<dbReference type="Ensembl" id="ENSOANT00000053598.1">
    <property type="protein sequence ID" value="ENSOANP00000044743.1"/>
    <property type="gene ID" value="ENSOANG00000036938.1"/>
</dbReference>
<evidence type="ECO:0000256" key="7">
    <source>
        <dbReference type="ARBA" id="ARBA00023180"/>
    </source>
</evidence>
<dbReference type="InterPro" id="IPR015615">
    <property type="entry name" value="TGF-beta-rel"/>
</dbReference>
<name>A0A6I8NWA0_ORNAN</name>
<dbReference type="RefSeq" id="XP_001510645.2">
    <property type="nucleotide sequence ID" value="XM_001510595.3"/>
</dbReference>
<keyword evidence="5 8" id="KW-0339">Growth factor</keyword>
<evidence type="ECO:0000256" key="1">
    <source>
        <dbReference type="ARBA" id="ARBA00004613"/>
    </source>
</evidence>
<dbReference type="Bgee" id="ENSOANG00000036938">
    <property type="expression patterns" value="Expressed in ovary"/>
</dbReference>
<dbReference type="GO" id="GO:0007178">
    <property type="term" value="P:cell surface receptor protein serine/threonine kinase signaling pathway"/>
    <property type="evidence" value="ECO:0000318"/>
    <property type="project" value="GO_Central"/>
</dbReference>
<comment type="similarity">
    <text evidence="2 8">Belongs to the TGF-beta family.</text>
</comment>
<dbReference type="GeneTree" id="ENSGT00940000160940"/>
<dbReference type="KEGG" id="oaa:100079709"/>
<dbReference type="FunFam" id="2.10.90.10:FF:000012">
    <property type="entry name" value="Growth/differentiation factor 9 (Predicted)"/>
    <property type="match status" value="1"/>
</dbReference>
<dbReference type="FunCoup" id="A0A6I8NWA0">
    <property type="interactions" value="233"/>
</dbReference>